<keyword evidence="4" id="KW-0378">Hydrolase</keyword>
<evidence type="ECO:0000256" key="2">
    <source>
        <dbReference type="ARBA" id="ARBA00012761"/>
    </source>
</evidence>
<dbReference type="GO" id="GO:0019391">
    <property type="term" value="P:glucuronoside catabolic process"/>
    <property type="evidence" value="ECO:0007669"/>
    <property type="project" value="TreeGrafter"/>
</dbReference>
<dbReference type="RefSeq" id="WP_211331154.1">
    <property type="nucleotide sequence ID" value="NZ_RJUK01000003.1"/>
</dbReference>
<dbReference type="PROSITE" id="PS00608">
    <property type="entry name" value="GLYCOSYL_HYDROL_F2_2"/>
    <property type="match status" value="1"/>
</dbReference>
<protein>
    <recommendedName>
        <fullName evidence="3">Beta-glucuronidase</fullName>
        <ecNumber evidence="2">3.2.1.31</ecNumber>
    </recommendedName>
</protein>
<gene>
    <name evidence="10" type="ORF">EDC38_2928</name>
</gene>
<dbReference type="GO" id="GO:0030246">
    <property type="term" value="F:carbohydrate binding"/>
    <property type="evidence" value="ECO:0007669"/>
    <property type="project" value="TreeGrafter"/>
</dbReference>
<feature type="chain" id="PRO_5018133907" description="Beta-glucuronidase" evidence="6">
    <location>
        <begin position="23"/>
        <end position="623"/>
    </location>
</feature>
<keyword evidence="6" id="KW-0732">Signal</keyword>
<proteinExistence type="inferred from homology"/>
<feature type="domain" description="Glycoside hydrolase family 2 catalytic" evidence="8">
    <location>
        <begin position="309"/>
        <end position="571"/>
    </location>
</feature>
<evidence type="ECO:0000259" key="9">
    <source>
        <dbReference type="Pfam" id="PF02837"/>
    </source>
</evidence>
<dbReference type="InterPro" id="IPR008979">
    <property type="entry name" value="Galactose-bd-like_sf"/>
</dbReference>
<evidence type="ECO:0000313" key="11">
    <source>
        <dbReference type="Proteomes" id="UP000273643"/>
    </source>
</evidence>
<feature type="domain" description="Glycosyl hydrolases family 2 sugar binding" evidence="9">
    <location>
        <begin position="87"/>
        <end position="213"/>
    </location>
</feature>
<sequence>MKTIIMTALSTLLGLTSLAASATEFQPFQTYTRPALPLNGEWKIIVDPYENGYYNYRYEPFDQMDNPPRSAYFRDAKPRHSGELIEYDFDASESLTVPGDWNTQKEKLYYYEGSIWYRKLFNAPATEGKQRTFLHFGAANYRADVYLNGEKLGHHVGGFTPFYFETTGKLKPQGNSLVVKVDNKRQRDGVPTLNTDWWNYGGITRSVRLLVTPEVFVRDYKIQLNDHKTGELSGYAVVDGAGAGREVRLTLPQLNIDVRATTNAEGVATFSARAVGAQLWSPDSPRMYQVIVRTGNDRLDDEVGLRTIEAEGKQLLLNGKPIFLRGISLHEEYAVDGGGRVTSVEEARKQLQWARDLNANFVRLAHYPHNEHIVRLADQLGVMLWSEIPVYWTINWDSEETYQNAQAQLEEMIGRDKNRASIIIWSLANETPVSEARNRFLTRLADRARSLDSSRLISAAMEKHYDPENPERAIVEDPLAELMDIVSFNQYIGWYDGLHEKAERVTWHIPYDKPVFISEFGAGAKQGLQGDSNTLWTEAYQAELYRKTLAMLDKIDGFVGTSPWILADFRSPRRTLPGVQDDFNRKGLLSETGVRKEAFGVLREYYRQRALERVTVEKAEQSE</sequence>
<accession>A0A3N1NZ50</accession>
<dbReference type="AlphaFoldDB" id="A0A3N1NZ50"/>
<dbReference type="InterPro" id="IPR006104">
    <property type="entry name" value="Glyco_hydro_2_N"/>
</dbReference>
<keyword evidence="11" id="KW-1185">Reference proteome</keyword>
<dbReference type="Pfam" id="PF02837">
    <property type="entry name" value="Glyco_hydro_2_N"/>
    <property type="match status" value="1"/>
</dbReference>
<dbReference type="Pfam" id="PF02836">
    <property type="entry name" value="Glyco_hydro_2_C"/>
    <property type="match status" value="1"/>
</dbReference>
<comment type="caution">
    <text evidence="10">The sequence shown here is derived from an EMBL/GenBank/DDBJ whole genome shotgun (WGS) entry which is preliminary data.</text>
</comment>
<feature type="signal peptide" evidence="6">
    <location>
        <begin position="1"/>
        <end position="22"/>
    </location>
</feature>
<feature type="domain" description="Glycoside hydrolase family 2 immunoglobulin-like beta-sandwich" evidence="7">
    <location>
        <begin position="215"/>
        <end position="306"/>
    </location>
</feature>
<evidence type="ECO:0000256" key="1">
    <source>
        <dbReference type="ARBA" id="ARBA00007401"/>
    </source>
</evidence>
<dbReference type="EMBL" id="RJUK01000003">
    <property type="protein sequence ID" value="ROQ17956.1"/>
    <property type="molecule type" value="Genomic_DNA"/>
</dbReference>
<name>A0A3N1NZ50_9GAMM</name>
<evidence type="ECO:0000256" key="4">
    <source>
        <dbReference type="ARBA" id="ARBA00022801"/>
    </source>
</evidence>
<dbReference type="Pfam" id="PF00703">
    <property type="entry name" value="Glyco_hydro_2"/>
    <property type="match status" value="1"/>
</dbReference>
<organism evidence="10 11">
    <name type="scientific">Marinimicrobium koreense</name>
    <dbReference type="NCBI Taxonomy" id="306545"/>
    <lineage>
        <taxon>Bacteria</taxon>
        <taxon>Pseudomonadati</taxon>
        <taxon>Pseudomonadota</taxon>
        <taxon>Gammaproteobacteria</taxon>
        <taxon>Cellvibrionales</taxon>
        <taxon>Cellvibrionaceae</taxon>
        <taxon>Marinimicrobium</taxon>
    </lineage>
</organism>
<dbReference type="PRINTS" id="PR00132">
    <property type="entry name" value="GLHYDRLASE2"/>
</dbReference>
<dbReference type="Gene3D" id="3.20.20.80">
    <property type="entry name" value="Glycosidases"/>
    <property type="match status" value="1"/>
</dbReference>
<evidence type="ECO:0000259" key="8">
    <source>
        <dbReference type="Pfam" id="PF02836"/>
    </source>
</evidence>
<dbReference type="SUPFAM" id="SSF49785">
    <property type="entry name" value="Galactose-binding domain-like"/>
    <property type="match status" value="1"/>
</dbReference>
<dbReference type="EC" id="3.2.1.31" evidence="2"/>
<dbReference type="SUPFAM" id="SSF51445">
    <property type="entry name" value="(Trans)glycosidases"/>
    <property type="match status" value="1"/>
</dbReference>
<evidence type="ECO:0000256" key="6">
    <source>
        <dbReference type="SAM" id="SignalP"/>
    </source>
</evidence>
<dbReference type="PANTHER" id="PTHR10066">
    <property type="entry name" value="BETA-GLUCURONIDASE"/>
    <property type="match status" value="1"/>
</dbReference>
<evidence type="ECO:0000256" key="3">
    <source>
        <dbReference type="ARBA" id="ARBA00016205"/>
    </source>
</evidence>
<dbReference type="SUPFAM" id="SSF49303">
    <property type="entry name" value="beta-Galactosidase/glucuronidase domain"/>
    <property type="match status" value="1"/>
</dbReference>
<dbReference type="InterPro" id="IPR023232">
    <property type="entry name" value="Glyco_hydro_2_AS"/>
</dbReference>
<dbReference type="PANTHER" id="PTHR10066:SF67">
    <property type="entry name" value="BETA-GLUCURONIDASE"/>
    <property type="match status" value="1"/>
</dbReference>
<dbReference type="Proteomes" id="UP000273643">
    <property type="component" value="Unassembled WGS sequence"/>
</dbReference>
<reference evidence="10 11" key="1">
    <citation type="submission" date="2018-11" db="EMBL/GenBank/DDBJ databases">
        <title>Genomic Encyclopedia of Type Strains, Phase IV (KMG-IV): sequencing the most valuable type-strain genomes for metagenomic binning, comparative biology and taxonomic classification.</title>
        <authorList>
            <person name="Goeker M."/>
        </authorList>
    </citation>
    <scope>NUCLEOTIDE SEQUENCE [LARGE SCALE GENOMIC DNA]</scope>
    <source>
        <strain evidence="10 11">DSM 16974</strain>
    </source>
</reference>
<dbReference type="GO" id="GO:0005975">
    <property type="term" value="P:carbohydrate metabolic process"/>
    <property type="evidence" value="ECO:0007669"/>
    <property type="project" value="InterPro"/>
</dbReference>
<dbReference type="InterPro" id="IPR036156">
    <property type="entry name" value="Beta-gal/glucu_dom_sf"/>
</dbReference>
<dbReference type="InterPro" id="IPR006101">
    <property type="entry name" value="Glyco_hydro_2"/>
</dbReference>
<comment type="similarity">
    <text evidence="1">Belongs to the glycosyl hydrolase 2 family.</text>
</comment>
<evidence type="ECO:0000313" key="10">
    <source>
        <dbReference type="EMBL" id="ROQ17956.1"/>
    </source>
</evidence>
<dbReference type="InterPro" id="IPR006102">
    <property type="entry name" value="Ig-like_GH2"/>
</dbReference>
<dbReference type="InterPro" id="IPR006103">
    <property type="entry name" value="Glyco_hydro_2_cat"/>
</dbReference>
<evidence type="ECO:0000259" key="7">
    <source>
        <dbReference type="Pfam" id="PF00703"/>
    </source>
</evidence>
<dbReference type="InterPro" id="IPR013783">
    <property type="entry name" value="Ig-like_fold"/>
</dbReference>
<evidence type="ECO:0000256" key="5">
    <source>
        <dbReference type="ARBA" id="ARBA00023295"/>
    </source>
</evidence>
<dbReference type="GO" id="GO:0004566">
    <property type="term" value="F:beta-glucuronidase activity"/>
    <property type="evidence" value="ECO:0007669"/>
    <property type="project" value="UniProtKB-EC"/>
</dbReference>
<dbReference type="InterPro" id="IPR017853">
    <property type="entry name" value="GH"/>
</dbReference>
<keyword evidence="5" id="KW-0326">Glycosidase</keyword>
<dbReference type="Gene3D" id="2.60.40.10">
    <property type="entry name" value="Immunoglobulins"/>
    <property type="match status" value="1"/>
</dbReference>
<dbReference type="Gene3D" id="2.60.120.260">
    <property type="entry name" value="Galactose-binding domain-like"/>
    <property type="match status" value="1"/>
</dbReference>